<keyword evidence="1" id="KW-0472">Membrane</keyword>
<keyword evidence="3" id="KW-1185">Reference proteome</keyword>
<name>A0ABS5VHR5_9MICO</name>
<proteinExistence type="predicted"/>
<gene>
    <name evidence="2" type="ORF">KK097_10905</name>
</gene>
<dbReference type="EMBL" id="JAHEWS010000015">
    <property type="protein sequence ID" value="MBT1588323.1"/>
    <property type="molecule type" value="Genomic_DNA"/>
</dbReference>
<evidence type="ECO:0000313" key="3">
    <source>
        <dbReference type="Proteomes" id="UP001519641"/>
    </source>
</evidence>
<dbReference type="Proteomes" id="UP001519641">
    <property type="component" value="Unassembled WGS sequence"/>
</dbReference>
<accession>A0ABS5VHR5</accession>
<comment type="caution">
    <text evidence="2">The sequence shown here is derived from an EMBL/GenBank/DDBJ whole genome shotgun (WGS) entry which is preliminary data.</text>
</comment>
<dbReference type="RefSeq" id="WP_214544754.1">
    <property type="nucleotide sequence ID" value="NZ_JAHEWS010000015.1"/>
</dbReference>
<organism evidence="2 3">
    <name type="scientific">Curtobacterium aurantiacum</name>
    <dbReference type="NCBI Taxonomy" id="3236919"/>
    <lineage>
        <taxon>Bacteria</taxon>
        <taxon>Bacillati</taxon>
        <taxon>Actinomycetota</taxon>
        <taxon>Actinomycetes</taxon>
        <taxon>Micrococcales</taxon>
        <taxon>Microbacteriaceae</taxon>
        <taxon>Curtobacterium</taxon>
    </lineage>
</organism>
<sequence>MTDWTGMLWVLVPVTAIVCGVVYSIARLRWGADRGQADRAAAEQTAAAQRELASTLARIERRLDGIDRVLRQVD</sequence>
<reference evidence="2 3" key="1">
    <citation type="submission" date="2021-05" db="EMBL/GenBank/DDBJ databases">
        <title>Whole genome sequence of Curtobacterium flaccumfaciens pv. flaccumfaciens strain CFBP 8819.</title>
        <authorList>
            <person name="Osdaghi E."/>
            <person name="Taghouti G."/>
            <person name="Portier P."/>
            <person name="Fazliarab A."/>
            <person name="Taghavi S.M."/>
            <person name="Briand M."/>
            <person name="Le-Saux M."/>
            <person name="Jacques M.-A."/>
        </authorList>
    </citation>
    <scope>NUCLEOTIDE SEQUENCE [LARGE SCALE GENOMIC DNA]</scope>
    <source>
        <strain evidence="2 3">CFBP 8819</strain>
    </source>
</reference>
<feature type="transmembrane region" description="Helical" evidence="1">
    <location>
        <begin position="6"/>
        <end position="26"/>
    </location>
</feature>
<keyword evidence="1" id="KW-0812">Transmembrane</keyword>
<keyword evidence="1" id="KW-1133">Transmembrane helix</keyword>
<protein>
    <submittedName>
        <fullName evidence="2">Uncharacterized protein</fullName>
    </submittedName>
</protein>
<evidence type="ECO:0000313" key="2">
    <source>
        <dbReference type="EMBL" id="MBT1588323.1"/>
    </source>
</evidence>
<evidence type="ECO:0000256" key="1">
    <source>
        <dbReference type="SAM" id="Phobius"/>
    </source>
</evidence>